<dbReference type="OrthoDB" id="9807770at2"/>
<sequence>MYYTYMLRCSDGSLYTGYTNRLEYRISQHQAGKGAKYTKGRRPVQLVYVEEYETKGEAMKRENQIKQLSKSEKEALVLSKKTQTI</sequence>
<organism evidence="3 4">
    <name type="scientific">Melghiribacillus thermohalophilus</name>
    <dbReference type="NCBI Taxonomy" id="1324956"/>
    <lineage>
        <taxon>Bacteria</taxon>
        <taxon>Bacillati</taxon>
        <taxon>Bacillota</taxon>
        <taxon>Bacilli</taxon>
        <taxon>Bacillales</taxon>
        <taxon>Bacillaceae</taxon>
        <taxon>Melghiribacillus</taxon>
    </lineage>
</organism>
<dbReference type="InterPro" id="IPR000305">
    <property type="entry name" value="GIY-YIG_endonuc"/>
</dbReference>
<comment type="similarity">
    <text evidence="1">Belongs to the UPF0213 family.</text>
</comment>
<feature type="domain" description="GIY-YIG" evidence="2">
    <location>
        <begin position="1"/>
        <end position="75"/>
    </location>
</feature>
<name>A0A4R3N9F9_9BACI</name>
<gene>
    <name evidence="3" type="ORF">EDD68_10619</name>
</gene>
<dbReference type="InterPro" id="IPR050190">
    <property type="entry name" value="UPF0213_domain"/>
</dbReference>
<comment type="caution">
    <text evidence="3">The sequence shown here is derived from an EMBL/GenBank/DDBJ whole genome shotgun (WGS) entry which is preliminary data.</text>
</comment>
<evidence type="ECO:0000313" key="3">
    <source>
        <dbReference type="EMBL" id="TCT23609.1"/>
    </source>
</evidence>
<keyword evidence="4" id="KW-1185">Reference proteome</keyword>
<keyword evidence="3" id="KW-0540">Nuclease</keyword>
<dbReference type="AlphaFoldDB" id="A0A4R3N9F9"/>
<evidence type="ECO:0000313" key="4">
    <source>
        <dbReference type="Proteomes" id="UP000294650"/>
    </source>
</evidence>
<keyword evidence="3" id="KW-0255">Endonuclease</keyword>
<dbReference type="Proteomes" id="UP000294650">
    <property type="component" value="Unassembled WGS sequence"/>
</dbReference>
<dbReference type="CDD" id="cd10456">
    <property type="entry name" value="GIY-YIG_UPF0213"/>
    <property type="match status" value="1"/>
</dbReference>
<dbReference type="PROSITE" id="PS50164">
    <property type="entry name" value="GIY_YIG"/>
    <property type="match status" value="1"/>
</dbReference>
<dbReference type="Pfam" id="PF01541">
    <property type="entry name" value="GIY-YIG"/>
    <property type="match status" value="1"/>
</dbReference>
<accession>A0A4R3N9F9</accession>
<dbReference type="EMBL" id="SMAN01000006">
    <property type="protein sequence ID" value="TCT23609.1"/>
    <property type="molecule type" value="Genomic_DNA"/>
</dbReference>
<evidence type="ECO:0000259" key="2">
    <source>
        <dbReference type="PROSITE" id="PS50164"/>
    </source>
</evidence>
<keyword evidence="3" id="KW-0378">Hydrolase</keyword>
<dbReference type="GO" id="GO:0004519">
    <property type="term" value="F:endonuclease activity"/>
    <property type="evidence" value="ECO:0007669"/>
    <property type="project" value="UniProtKB-KW"/>
</dbReference>
<reference evidence="3 4" key="1">
    <citation type="submission" date="2019-03" db="EMBL/GenBank/DDBJ databases">
        <title>Genomic Encyclopedia of Type Strains, Phase IV (KMG-IV): sequencing the most valuable type-strain genomes for metagenomic binning, comparative biology and taxonomic classification.</title>
        <authorList>
            <person name="Goeker M."/>
        </authorList>
    </citation>
    <scope>NUCLEOTIDE SEQUENCE [LARGE SCALE GENOMIC DNA]</scope>
    <source>
        <strain evidence="3 4">DSM 25894</strain>
    </source>
</reference>
<dbReference type="SUPFAM" id="SSF82771">
    <property type="entry name" value="GIY-YIG endonuclease"/>
    <property type="match status" value="1"/>
</dbReference>
<evidence type="ECO:0000256" key="1">
    <source>
        <dbReference type="ARBA" id="ARBA00007435"/>
    </source>
</evidence>
<proteinExistence type="inferred from homology"/>
<dbReference type="PANTHER" id="PTHR34477:SF1">
    <property type="entry name" value="UPF0213 PROTEIN YHBQ"/>
    <property type="match status" value="1"/>
</dbReference>
<dbReference type="Gene3D" id="3.40.1440.10">
    <property type="entry name" value="GIY-YIG endonuclease"/>
    <property type="match status" value="1"/>
</dbReference>
<protein>
    <submittedName>
        <fullName evidence="3">Putative endonuclease</fullName>
    </submittedName>
</protein>
<dbReference type="SMART" id="SM00465">
    <property type="entry name" value="GIYc"/>
    <property type="match status" value="1"/>
</dbReference>
<dbReference type="PANTHER" id="PTHR34477">
    <property type="entry name" value="UPF0213 PROTEIN YHBQ"/>
    <property type="match status" value="1"/>
</dbReference>
<dbReference type="InterPro" id="IPR035901">
    <property type="entry name" value="GIY-YIG_endonuc_sf"/>
</dbReference>